<dbReference type="EMBL" id="VLLE01000002">
    <property type="protein sequence ID" value="TWI85786.1"/>
    <property type="molecule type" value="Genomic_DNA"/>
</dbReference>
<evidence type="ECO:0000259" key="1">
    <source>
        <dbReference type="Pfam" id="PF00144"/>
    </source>
</evidence>
<reference evidence="2 3" key="1">
    <citation type="journal article" date="2015" name="Stand. Genomic Sci.">
        <title>Genomic Encyclopedia of Bacterial and Archaeal Type Strains, Phase III: the genomes of soil and plant-associated and newly described type strains.</title>
        <authorList>
            <person name="Whitman W.B."/>
            <person name="Woyke T."/>
            <person name="Klenk H.P."/>
            <person name="Zhou Y."/>
            <person name="Lilburn T.G."/>
            <person name="Beck B.J."/>
            <person name="De Vos P."/>
            <person name="Vandamme P."/>
            <person name="Eisen J.A."/>
            <person name="Garrity G."/>
            <person name="Hugenholtz P."/>
            <person name="Kyrpides N.C."/>
        </authorList>
    </citation>
    <scope>NUCLEOTIDE SEQUENCE [LARGE SCALE GENOMIC DNA]</scope>
    <source>
        <strain evidence="2 3">CGMCC 1.7271</strain>
    </source>
</reference>
<protein>
    <submittedName>
        <fullName evidence="2">CubicO group peptidase (Beta-lactamase class C family)</fullName>
    </submittedName>
</protein>
<evidence type="ECO:0000313" key="3">
    <source>
        <dbReference type="Proteomes" id="UP000316167"/>
    </source>
</evidence>
<proteinExistence type="predicted"/>
<dbReference type="InterPro" id="IPR050491">
    <property type="entry name" value="AmpC-like"/>
</dbReference>
<organism evidence="2 3">
    <name type="scientific">Lacibacter cauensis</name>
    <dbReference type="NCBI Taxonomy" id="510947"/>
    <lineage>
        <taxon>Bacteria</taxon>
        <taxon>Pseudomonadati</taxon>
        <taxon>Bacteroidota</taxon>
        <taxon>Chitinophagia</taxon>
        <taxon>Chitinophagales</taxon>
        <taxon>Chitinophagaceae</taxon>
        <taxon>Lacibacter</taxon>
    </lineage>
</organism>
<sequence>MNERMPDGGNTNDKEEAIIFFKFVMRHTLSISDAKIVVIMQTLMQTVRTDLYNPVGAAMITLSQNLLLKTRMIQTMRTFLLLLLLVGAMPDQATAQKLSSKIDSLITTVVKDSNGPGAVFLVAKNGQPVYHKAFGKANLELGVPLSTRQVFQIGSMTKQFTAIGILLLEEQGKLSVNDAVSKYVPDYPAGNRITLHHLLTHTSGIKDFTKMKTLNEIAQKEMTPKMMVDFFKNEPVEFAPGEKFEYNNSSYVLLGYIIELVTGESYEAFIQKSIFQKAGMQQSRYATDRQVILNRADGYQKKESGYVNKTIISYSVPFSSGSLMSTTTDLLKWQNALNQQVLLKKEELQKAFTKYKLNDGTEITYGYGWHIKDVNGVPSREHGGSIFGFKSMGVYIPEEDIYVVGLSNCDCNSPTQLARDIAALLLQEGRKKEKQ</sequence>
<name>A0A562SYJ9_9BACT</name>
<dbReference type="PANTHER" id="PTHR46825">
    <property type="entry name" value="D-ALANYL-D-ALANINE-CARBOXYPEPTIDASE/ENDOPEPTIDASE AMPH"/>
    <property type="match status" value="1"/>
</dbReference>
<dbReference type="AlphaFoldDB" id="A0A562SYJ9"/>
<dbReference type="PANTHER" id="PTHR46825:SF9">
    <property type="entry name" value="BETA-LACTAMASE-RELATED DOMAIN-CONTAINING PROTEIN"/>
    <property type="match status" value="1"/>
</dbReference>
<dbReference type="Gene3D" id="3.40.710.10">
    <property type="entry name" value="DD-peptidase/beta-lactamase superfamily"/>
    <property type="match status" value="1"/>
</dbReference>
<keyword evidence="3" id="KW-1185">Reference proteome</keyword>
<dbReference type="SUPFAM" id="SSF56601">
    <property type="entry name" value="beta-lactamase/transpeptidase-like"/>
    <property type="match status" value="1"/>
</dbReference>
<gene>
    <name evidence="2" type="ORF">IQ13_0955</name>
</gene>
<dbReference type="Pfam" id="PF00144">
    <property type="entry name" value="Beta-lactamase"/>
    <property type="match status" value="1"/>
</dbReference>
<feature type="domain" description="Beta-lactamase-related" evidence="1">
    <location>
        <begin position="103"/>
        <end position="421"/>
    </location>
</feature>
<accession>A0A562SYJ9</accession>
<dbReference type="Proteomes" id="UP000316167">
    <property type="component" value="Unassembled WGS sequence"/>
</dbReference>
<evidence type="ECO:0000313" key="2">
    <source>
        <dbReference type="EMBL" id="TWI85786.1"/>
    </source>
</evidence>
<dbReference type="InterPro" id="IPR001466">
    <property type="entry name" value="Beta-lactam-related"/>
</dbReference>
<dbReference type="InterPro" id="IPR012338">
    <property type="entry name" value="Beta-lactam/transpept-like"/>
</dbReference>
<comment type="caution">
    <text evidence="2">The sequence shown here is derived from an EMBL/GenBank/DDBJ whole genome shotgun (WGS) entry which is preliminary data.</text>
</comment>